<proteinExistence type="predicted"/>
<keyword evidence="3" id="KW-1185">Reference proteome</keyword>
<accession>A0A0L6VE46</accession>
<evidence type="ECO:0000256" key="1">
    <source>
        <dbReference type="SAM" id="MobiDB-lite"/>
    </source>
</evidence>
<name>A0A0L6VE46_9BASI</name>
<protein>
    <submittedName>
        <fullName evidence="2">Uncharacterized protein</fullName>
    </submittedName>
</protein>
<sequence>MKGKTRLISSEINILLIEHDHLMLAWMSHVELIWNQTRSAHMKPNHMWFDVIKVVKENLVHREIGEIDDALVDNQLDVPEVEGDAEPKGLDSGKEDTETEAAIVGSSVQDVPGSVDEAVGRDR</sequence>
<evidence type="ECO:0000313" key="3">
    <source>
        <dbReference type="Proteomes" id="UP000037035"/>
    </source>
</evidence>
<dbReference type="EMBL" id="LAVV01006638">
    <property type="protein sequence ID" value="KNZ58999.1"/>
    <property type="molecule type" value="Genomic_DNA"/>
</dbReference>
<gene>
    <name evidence="2" type="ORF">VP01_1820g2</name>
</gene>
<feature type="region of interest" description="Disordered" evidence="1">
    <location>
        <begin position="75"/>
        <end position="123"/>
    </location>
</feature>
<feature type="compositionally biased region" description="Basic and acidic residues" evidence="1">
    <location>
        <begin position="85"/>
        <end position="96"/>
    </location>
</feature>
<organism evidence="2 3">
    <name type="scientific">Puccinia sorghi</name>
    <dbReference type="NCBI Taxonomy" id="27349"/>
    <lineage>
        <taxon>Eukaryota</taxon>
        <taxon>Fungi</taxon>
        <taxon>Dikarya</taxon>
        <taxon>Basidiomycota</taxon>
        <taxon>Pucciniomycotina</taxon>
        <taxon>Pucciniomycetes</taxon>
        <taxon>Pucciniales</taxon>
        <taxon>Pucciniaceae</taxon>
        <taxon>Puccinia</taxon>
    </lineage>
</organism>
<reference evidence="2 3" key="1">
    <citation type="submission" date="2015-08" db="EMBL/GenBank/DDBJ databases">
        <title>Next Generation Sequencing and Analysis of the Genome of Puccinia sorghi L Schw, the Causal Agent of Maize Common Rust.</title>
        <authorList>
            <person name="Rochi L."/>
            <person name="Burguener G."/>
            <person name="Darino M."/>
            <person name="Turjanski A."/>
            <person name="Kreff E."/>
            <person name="Dieguez M.J."/>
            <person name="Sacco F."/>
        </authorList>
    </citation>
    <scope>NUCLEOTIDE SEQUENCE [LARGE SCALE GENOMIC DNA]</scope>
    <source>
        <strain evidence="2 3">RO10H11247</strain>
    </source>
</reference>
<dbReference type="AlphaFoldDB" id="A0A0L6VE46"/>
<dbReference type="VEuPathDB" id="FungiDB:VP01_1820g2"/>
<evidence type="ECO:0000313" key="2">
    <source>
        <dbReference type="EMBL" id="KNZ58999.1"/>
    </source>
</evidence>
<comment type="caution">
    <text evidence="2">The sequence shown here is derived from an EMBL/GenBank/DDBJ whole genome shotgun (WGS) entry which is preliminary data.</text>
</comment>
<dbReference type="Proteomes" id="UP000037035">
    <property type="component" value="Unassembled WGS sequence"/>
</dbReference>